<evidence type="ECO:0000313" key="6">
    <source>
        <dbReference type="EMBL" id="RWS01173.1"/>
    </source>
</evidence>
<evidence type="ECO:0000313" key="7">
    <source>
        <dbReference type="Proteomes" id="UP000285301"/>
    </source>
</evidence>
<dbReference type="AlphaFoldDB" id="A0A3S4QB86"/>
<keyword evidence="3" id="KW-0106">Calcium</keyword>
<evidence type="ECO:0000259" key="4">
    <source>
        <dbReference type="PROSITE" id="PS50222"/>
    </source>
</evidence>
<protein>
    <recommendedName>
        <fullName evidence="4">EF-hand domain-containing protein</fullName>
    </recommendedName>
</protein>
<dbReference type="PROSITE" id="PS50222">
    <property type="entry name" value="EF_HAND_2"/>
    <property type="match status" value="1"/>
</dbReference>
<keyword evidence="7" id="KW-1185">Reference proteome</keyword>
<feature type="non-terminal residue" evidence="5">
    <location>
        <position position="120"/>
    </location>
</feature>
<organism evidence="5 7">
    <name type="scientific">Dinothrombium tinctorium</name>
    <dbReference type="NCBI Taxonomy" id="1965070"/>
    <lineage>
        <taxon>Eukaryota</taxon>
        <taxon>Metazoa</taxon>
        <taxon>Ecdysozoa</taxon>
        <taxon>Arthropoda</taxon>
        <taxon>Chelicerata</taxon>
        <taxon>Arachnida</taxon>
        <taxon>Acari</taxon>
        <taxon>Acariformes</taxon>
        <taxon>Trombidiformes</taxon>
        <taxon>Prostigmata</taxon>
        <taxon>Anystina</taxon>
        <taxon>Parasitengona</taxon>
        <taxon>Trombidioidea</taxon>
        <taxon>Trombidiidae</taxon>
        <taxon>Dinothrombium</taxon>
    </lineage>
</organism>
<proteinExistence type="predicted"/>
<dbReference type="EMBL" id="NCKU01009714">
    <property type="protein sequence ID" value="RWS01173.1"/>
    <property type="molecule type" value="Genomic_DNA"/>
</dbReference>
<gene>
    <name evidence="6" type="ORF">B4U79_03656</name>
    <name evidence="5" type="ORF">B4U79_08959</name>
</gene>
<dbReference type="Pfam" id="PF13833">
    <property type="entry name" value="EF-hand_8"/>
    <property type="match status" value="1"/>
</dbReference>
<feature type="domain" description="EF-hand" evidence="4">
    <location>
        <begin position="62"/>
        <end position="97"/>
    </location>
</feature>
<dbReference type="SMART" id="SM00054">
    <property type="entry name" value="EFh"/>
    <property type="match status" value="1"/>
</dbReference>
<dbReference type="InterPro" id="IPR002048">
    <property type="entry name" value="EF_hand_dom"/>
</dbReference>
<dbReference type="InterPro" id="IPR028846">
    <property type="entry name" value="Recoverin"/>
</dbReference>
<evidence type="ECO:0000313" key="5">
    <source>
        <dbReference type="EMBL" id="RWS01167.1"/>
    </source>
</evidence>
<dbReference type="OrthoDB" id="191686at2759"/>
<dbReference type="PANTHER" id="PTHR23055">
    <property type="entry name" value="CALCIUM BINDING PROTEINS"/>
    <property type="match status" value="1"/>
</dbReference>
<name>A0A3S4QB86_9ACAR</name>
<reference evidence="5" key="2">
    <citation type="submission" date="2018-11" db="EMBL/GenBank/DDBJ databases">
        <title>Trombidioid mite genomics.</title>
        <authorList>
            <person name="Dong X."/>
        </authorList>
    </citation>
    <scope>NUCLEOTIDE SEQUENCE</scope>
    <source>
        <strain evidence="5">UoL-WK</strain>
    </source>
</reference>
<dbReference type="PANTHER" id="PTHR23055:SF185">
    <property type="entry name" value="NEUROCALCIN HOMOLOG-LIKE PROTEIN"/>
    <property type="match status" value="1"/>
</dbReference>
<reference evidence="5 7" key="1">
    <citation type="journal article" date="2018" name="Gigascience">
        <title>Genomes of trombidid mites reveal novel predicted allergens and laterally-transferred genes associated with secondary metabolism.</title>
        <authorList>
            <person name="Dong X."/>
            <person name="Chaisiri K."/>
            <person name="Xia D."/>
            <person name="Armstrong S.D."/>
            <person name="Fang Y."/>
            <person name="Donnelly M.J."/>
            <person name="Kadowaki T."/>
            <person name="McGarry J.W."/>
            <person name="Darby A.C."/>
            <person name="Makepeace B.L."/>
        </authorList>
    </citation>
    <scope>NUCLEOTIDE SEQUENCE [LARGE SCALE GENOMIC DNA]</scope>
    <source>
        <strain evidence="5">UoL-WK</strain>
    </source>
</reference>
<dbReference type="PRINTS" id="PR00450">
    <property type="entry name" value="RECOVERIN"/>
</dbReference>
<dbReference type="EMBL" id="NCKU01009728">
    <property type="protein sequence ID" value="RWS01167.1"/>
    <property type="molecule type" value="Genomic_DNA"/>
</dbReference>
<dbReference type="InterPro" id="IPR011992">
    <property type="entry name" value="EF-hand-dom_pair"/>
</dbReference>
<dbReference type="STRING" id="1965070.A0A3S4QB86"/>
<evidence type="ECO:0000256" key="3">
    <source>
        <dbReference type="ARBA" id="ARBA00022837"/>
    </source>
</evidence>
<feature type="non-terminal residue" evidence="5">
    <location>
        <position position="1"/>
    </location>
</feature>
<dbReference type="CDD" id="cd00051">
    <property type="entry name" value="EFh"/>
    <property type="match status" value="1"/>
</dbReference>
<keyword evidence="1" id="KW-0479">Metal-binding</keyword>
<evidence type="ECO:0000256" key="1">
    <source>
        <dbReference type="ARBA" id="ARBA00022723"/>
    </source>
</evidence>
<dbReference type="PROSITE" id="PS00018">
    <property type="entry name" value="EF_HAND_1"/>
    <property type="match status" value="1"/>
</dbReference>
<comment type="caution">
    <text evidence="5">The sequence shown here is derived from an EMBL/GenBank/DDBJ whole genome shotgun (WGS) entry which is preliminary data.</text>
</comment>
<dbReference type="Gene3D" id="1.10.238.10">
    <property type="entry name" value="EF-hand"/>
    <property type="match status" value="1"/>
</dbReference>
<accession>A0A3S4QB86</accession>
<dbReference type="SUPFAM" id="SSF47473">
    <property type="entry name" value="EF-hand"/>
    <property type="match status" value="1"/>
</dbReference>
<dbReference type="GO" id="GO:0005509">
    <property type="term" value="F:calcium ion binding"/>
    <property type="evidence" value="ECO:0007669"/>
    <property type="project" value="InterPro"/>
</dbReference>
<keyword evidence="2" id="KW-0677">Repeat</keyword>
<sequence>ECPSGIVTEEDFTKIFNQFFPQGDASNYAHYVFKTFSKKPGNKGKLRFEDFVLILSSLSRGTTKEKIRWIFNLYDINGDGFITKSEMLVIVKAIFDMLGCFTKPASDTNTVEDRVEQIFY</sequence>
<dbReference type="InterPro" id="IPR018247">
    <property type="entry name" value="EF_Hand_1_Ca_BS"/>
</dbReference>
<evidence type="ECO:0000256" key="2">
    <source>
        <dbReference type="ARBA" id="ARBA00022737"/>
    </source>
</evidence>
<dbReference type="Proteomes" id="UP000285301">
    <property type="component" value="Unassembled WGS sequence"/>
</dbReference>